<dbReference type="InterPro" id="IPR005162">
    <property type="entry name" value="Retrotrans_gag_dom"/>
</dbReference>
<dbReference type="EMBL" id="JASPKY010000079">
    <property type="protein sequence ID" value="KAK9739093.1"/>
    <property type="molecule type" value="Genomic_DNA"/>
</dbReference>
<dbReference type="SUPFAM" id="SSF57756">
    <property type="entry name" value="Retrovirus zinc finger-like domains"/>
    <property type="match status" value="1"/>
</dbReference>
<keyword evidence="1" id="KW-0479">Metal-binding</keyword>
<feature type="compositionally biased region" description="Polar residues" evidence="2">
    <location>
        <begin position="225"/>
        <end position="248"/>
    </location>
</feature>
<dbReference type="Pfam" id="PF03732">
    <property type="entry name" value="Retrotrans_gag"/>
    <property type="match status" value="1"/>
</dbReference>
<dbReference type="GO" id="GO:0003676">
    <property type="term" value="F:nucleic acid binding"/>
    <property type="evidence" value="ECO:0007669"/>
    <property type="project" value="InterPro"/>
</dbReference>
<feature type="domain" description="CCHC-type" evidence="3">
    <location>
        <begin position="161"/>
        <end position="175"/>
    </location>
</feature>
<evidence type="ECO:0000313" key="5">
    <source>
        <dbReference type="Proteomes" id="UP001458880"/>
    </source>
</evidence>
<dbReference type="GO" id="GO:0008270">
    <property type="term" value="F:zinc ion binding"/>
    <property type="evidence" value="ECO:0007669"/>
    <property type="project" value="UniProtKB-KW"/>
</dbReference>
<name>A0AAW1LYX6_POPJA</name>
<evidence type="ECO:0000256" key="2">
    <source>
        <dbReference type="SAM" id="MobiDB-lite"/>
    </source>
</evidence>
<feature type="region of interest" description="Disordered" evidence="2">
    <location>
        <begin position="1"/>
        <end position="26"/>
    </location>
</feature>
<dbReference type="AlphaFoldDB" id="A0AAW1LYX6"/>
<dbReference type="Gene3D" id="4.10.60.10">
    <property type="entry name" value="Zinc finger, CCHC-type"/>
    <property type="match status" value="1"/>
</dbReference>
<comment type="caution">
    <text evidence="4">The sequence shown here is derived from an EMBL/GenBank/DDBJ whole genome shotgun (WGS) entry which is preliminary data.</text>
</comment>
<feature type="region of interest" description="Disordered" evidence="2">
    <location>
        <begin position="224"/>
        <end position="248"/>
    </location>
</feature>
<evidence type="ECO:0000259" key="3">
    <source>
        <dbReference type="PROSITE" id="PS50158"/>
    </source>
</evidence>
<keyword evidence="1" id="KW-0863">Zinc-finger</keyword>
<keyword evidence="5" id="KW-1185">Reference proteome</keyword>
<dbReference type="InterPro" id="IPR036875">
    <property type="entry name" value="Znf_CCHC_sf"/>
</dbReference>
<evidence type="ECO:0000256" key="1">
    <source>
        <dbReference type="PROSITE-ProRule" id="PRU00047"/>
    </source>
</evidence>
<accession>A0AAW1LYX6</accession>
<reference evidence="4 5" key="1">
    <citation type="journal article" date="2024" name="BMC Genomics">
        <title>De novo assembly and annotation of Popillia japonica's genome with initial clues to its potential as an invasive pest.</title>
        <authorList>
            <person name="Cucini C."/>
            <person name="Boschi S."/>
            <person name="Funari R."/>
            <person name="Cardaioli E."/>
            <person name="Iannotti N."/>
            <person name="Marturano G."/>
            <person name="Paoli F."/>
            <person name="Bruttini M."/>
            <person name="Carapelli A."/>
            <person name="Frati F."/>
            <person name="Nardi F."/>
        </authorList>
    </citation>
    <scope>NUCLEOTIDE SEQUENCE [LARGE SCALE GENOMIC DNA]</scope>
    <source>
        <strain evidence="4">DMR45628</strain>
    </source>
</reference>
<protein>
    <submittedName>
        <fullName evidence="4">Retrotransposon gag protein</fullName>
    </submittedName>
</protein>
<evidence type="ECO:0000313" key="4">
    <source>
        <dbReference type="EMBL" id="KAK9739093.1"/>
    </source>
</evidence>
<proteinExistence type="predicted"/>
<keyword evidence="1" id="KW-0862">Zinc</keyword>
<sequence>MANNSVSDDRTPNLPDSNETNALPGKAREQIDVHCDLTTWESISALLISLYQDKKSLDQLLEELSNMRQSNSETVSKFYQRLKDLTSRILGIIYTTEDKEDKLKGRILMIQDMALNRFIYHTHSSISQMLRYREFKSINAALTAATEEKALRLTYRSSSSRCRNCGRNNHDTRDCNGNKQPAQKSINFNKSVRQNNNNDPVSAPKQCRYCKKLGHVIEGCRKRQYNNNMREQTNSKPNTSRPNPHPINFQQNFPRACELPKPPERVEQITQNLDRFAM</sequence>
<dbReference type="PROSITE" id="PS50158">
    <property type="entry name" value="ZF_CCHC"/>
    <property type="match status" value="1"/>
</dbReference>
<organism evidence="4 5">
    <name type="scientific">Popillia japonica</name>
    <name type="common">Japanese beetle</name>
    <dbReference type="NCBI Taxonomy" id="7064"/>
    <lineage>
        <taxon>Eukaryota</taxon>
        <taxon>Metazoa</taxon>
        <taxon>Ecdysozoa</taxon>
        <taxon>Arthropoda</taxon>
        <taxon>Hexapoda</taxon>
        <taxon>Insecta</taxon>
        <taxon>Pterygota</taxon>
        <taxon>Neoptera</taxon>
        <taxon>Endopterygota</taxon>
        <taxon>Coleoptera</taxon>
        <taxon>Polyphaga</taxon>
        <taxon>Scarabaeiformia</taxon>
        <taxon>Scarabaeidae</taxon>
        <taxon>Rutelinae</taxon>
        <taxon>Popillia</taxon>
    </lineage>
</organism>
<dbReference type="Proteomes" id="UP001458880">
    <property type="component" value="Unassembled WGS sequence"/>
</dbReference>
<gene>
    <name evidence="4" type="ORF">QE152_g9309</name>
</gene>
<dbReference type="InterPro" id="IPR001878">
    <property type="entry name" value="Znf_CCHC"/>
</dbReference>